<feature type="binding site" evidence="1">
    <location>
        <position position="222"/>
    </location>
    <ligand>
        <name>Mg(2+)</name>
        <dbReference type="ChEBI" id="CHEBI:18420"/>
        <label>1</label>
    </ligand>
</feature>
<dbReference type="Pfam" id="PF03747">
    <property type="entry name" value="ADP_ribosyl_GH"/>
    <property type="match status" value="1"/>
</dbReference>
<evidence type="ECO:0000259" key="2">
    <source>
        <dbReference type="Pfam" id="PF07179"/>
    </source>
</evidence>
<organism evidence="3 4">
    <name type="scientific">Acetivibrio ethanolgignens</name>
    <dbReference type="NCBI Taxonomy" id="290052"/>
    <lineage>
        <taxon>Bacteria</taxon>
        <taxon>Bacillati</taxon>
        <taxon>Bacillota</taxon>
        <taxon>Clostridia</taxon>
        <taxon>Eubacteriales</taxon>
        <taxon>Oscillospiraceae</taxon>
        <taxon>Acetivibrio</taxon>
    </lineage>
</organism>
<dbReference type="SUPFAM" id="SSF101478">
    <property type="entry name" value="ADP-ribosylglycohydrolase"/>
    <property type="match status" value="1"/>
</dbReference>
<dbReference type="PANTHER" id="PTHR16222">
    <property type="entry name" value="ADP-RIBOSYLGLYCOHYDROLASE"/>
    <property type="match status" value="1"/>
</dbReference>
<keyword evidence="1" id="KW-0479">Metal-binding</keyword>
<evidence type="ECO:0000256" key="1">
    <source>
        <dbReference type="PIRSR" id="PIRSR605502-1"/>
    </source>
</evidence>
<dbReference type="AlphaFoldDB" id="A0A0V8QIF2"/>
<dbReference type="RefSeq" id="WP_058351549.1">
    <property type="nucleotide sequence ID" value="NZ_CABMMD010000025.1"/>
</dbReference>
<feature type="binding site" evidence="1">
    <location>
        <position position="37"/>
    </location>
    <ligand>
        <name>Mg(2+)</name>
        <dbReference type="ChEBI" id="CHEBI:18420"/>
        <label>1</label>
    </ligand>
</feature>
<feature type="binding site" evidence="1">
    <location>
        <position position="219"/>
    </location>
    <ligand>
        <name>Mg(2+)</name>
        <dbReference type="ChEBI" id="CHEBI:18420"/>
        <label>1</label>
    </ligand>
</feature>
<dbReference type="Pfam" id="PF07179">
    <property type="entry name" value="SseB"/>
    <property type="match status" value="1"/>
</dbReference>
<feature type="domain" description="SseB protein N-terminal" evidence="2">
    <location>
        <begin position="342"/>
        <end position="409"/>
    </location>
</feature>
<feature type="binding site" evidence="1">
    <location>
        <position position="221"/>
    </location>
    <ligand>
        <name>Mg(2+)</name>
        <dbReference type="ChEBI" id="CHEBI:18420"/>
        <label>1</label>
    </ligand>
</feature>
<dbReference type="STRING" id="290052.ASU35_17100"/>
<dbReference type="EMBL" id="LNAM01000025">
    <property type="protein sequence ID" value="KSV60254.1"/>
    <property type="molecule type" value="Genomic_DNA"/>
</dbReference>
<dbReference type="OrthoDB" id="9814572at2"/>
<dbReference type="Proteomes" id="UP000054874">
    <property type="component" value="Unassembled WGS sequence"/>
</dbReference>
<keyword evidence="1" id="KW-0460">Magnesium</keyword>
<dbReference type="PANTHER" id="PTHR16222:SF12">
    <property type="entry name" value="ADP-RIBOSYLGLYCOHYDROLASE-RELATED"/>
    <property type="match status" value="1"/>
</dbReference>
<gene>
    <name evidence="3" type="ORF">ASU35_17100</name>
</gene>
<evidence type="ECO:0000313" key="4">
    <source>
        <dbReference type="Proteomes" id="UP000054874"/>
    </source>
</evidence>
<dbReference type="GO" id="GO:0046872">
    <property type="term" value="F:metal ion binding"/>
    <property type="evidence" value="ECO:0007669"/>
    <property type="project" value="UniProtKB-KW"/>
</dbReference>
<evidence type="ECO:0000313" key="3">
    <source>
        <dbReference type="EMBL" id="KSV60254.1"/>
    </source>
</evidence>
<dbReference type="InterPro" id="IPR009839">
    <property type="entry name" value="SseB_N"/>
</dbReference>
<dbReference type="InterPro" id="IPR050792">
    <property type="entry name" value="ADP-ribosylglycohydrolase"/>
</dbReference>
<comment type="cofactor">
    <cofactor evidence="1">
        <name>Mg(2+)</name>
        <dbReference type="ChEBI" id="CHEBI:18420"/>
    </cofactor>
    <text evidence="1">Binds 2 magnesium ions per subunit.</text>
</comment>
<keyword evidence="4" id="KW-1185">Reference proteome</keyword>
<feature type="binding site" evidence="1">
    <location>
        <position position="36"/>
    </location>
    <ligand>
        <name>Mg(2+)</name>
        <dbReference type="ChEBI" id="CHEBI:18420"/>
        <label>1</label>
    </ligand>
</feature>
<reference evidence="3 4" key="1">
    <citation type="submission" date="2015-11" db="EMBL/GenBank/DDBJ databases">
        <title>Butyribacter intestini gen. nov., sp. nov., a butyric acid-producing bacterium of the family Lachnospiraceae isolated from the human faeces.</title>
        <authorList>
            <person name="Zou Y."/>
            <person name="Xue W."/>
            <person name="Luo G."/>
            <person name="Lv M."/>
        </authorList>
    </citation>
    <scope>NUCLEOTIDE SEQUENCE [LARGE SCALE GENOMIC DNA]</scope>
    <source>
        <strain evidence="3 4">ACET-33324</strain>
    </source>
</reference>
<sequence length="429" mass="47854">MYGAILGDIIGSPFEFDRGDKTKEFDLFTRGCGFADDSVMTVAIAEALIAIGPDANEMEIEEAVIANMQDWGRSYPHAGYGGKFRQWLGARNPKPYGSYGNGSAMRVSAAGWLYPTIERTREVAEATASVTHNHPEGIKGAVATASCIFLARNGATKEEIKKYVEQEFHYDLSRSLDEIRPYYHHVESCQQTVPEAITAFLEAEDFEDAVRNAISLGGDTDTLAAITGSIAEAFFGIPAVLKAECRNRIDPEMNRVLDAFDEVMGRCFRKLDERMQGNELIENAIDNLYVMQDNDSFVDVITSLCFRMKRDGCGMVPFVTVGKGMFSDLDIYSLKEGDTVTLDHEVRIRMDTVAAGDGEEWLYIFTNEEEIYKQPVPDVVMEIPFTDMFDIAGKSDKVAGVVINPFGRYFKADKKVIECIDEVFKNMED</sequence>
<dbReference type="InterPro" id="IPR005502">
    <property type="entry name" value="Ribosyl_crysJ1"/>
</dbReference>
<proteinExistence type="predicted"/>
<comment type="caution">
    <text evidence="3">The sequence shown here is derived from an EMBL/GenBank/DDBJ whole genome shotgun (WGS) entry which is preliminary data.</text>
</comment>
<accession>A0A0V8QIF2</accession>
<dbReference type="InterPro" id="IPR036705">
    <property type="entry name" value="Ribosyl_crysJ1_sf"/>
</dbReference>
<protein>
    <recommendedName>
        <fullName evidence="2">SseB protein N-terminal domain-containing protein</fullName>
    </recommendedName>
</protein>
<dbReference type="Gene3D" id="1.10.4080.10">
    <property type="entry name" value="ADP-ribosylation/Crystallin J1"/>
    <property type="match status" value="1"/>
</dbReference>
<name>A0A0V8QIF2_9FIRM</name>